<organism evidence="3 4">
    <name type="scientific">Aspergillus cristatus</name>
    <name type="common">Chinese Fuzhuan brick tea-fermentation fungus</name>
    <name type="synonym">Eurotium cristatum</name>
    <dbReference type="NCBI Taxonomy" id="573508"/>
    <lineage>
        <taxon>Eukaryota</taxon>
        <taxon>Fungi</taxon>
        <taxon>Dikarya</taxon>
        <taxon>Ascomycota</taxon>
        <taxon>Pezizomycotina</taxon>
        <taxon>Eurotiomycetes</taxon>
        <taxon>Eurotiomycetidae</taxon>
        <taxon>Eurotiales</taxon>
        <taxon>Aspergillaceae</taxon>
        <taxon>Aspergillus</taxon>
        <taxon>Aspergillus subgen. Aspergillus</taxon>
    </lineage>
</organism>
<dbReference type="SUPFAM" id="SSF51735">
    <property type="entry name" value="NAD(P)-binding Rossmann-fold domains"/>
    <property type="match status" value="1"/>
</dbReference>
<dbReference type="OrthoDB" id="10253736at2759"/>
<evidence type="ECO:0000256" key="2">
    <source>
        <dbReference type="ARBA" id="ARBA00023002"/>
    </source>
</evidence>
<dbReference type="Gene3D" id="3.40.50.720">
    <property type="entry name" value="NAD(P)-binding Rossmann-like Domain"/>
    <property type="match status" value="1"/>
</dbReference>
<dbReference type="STRING" id="573508.A0A1E3BHX0"/>
<dbReference type="VEuPathDB" id="FungiDB:SI65_03597"/>
<evidence type="ECO:0000313" key="4">
    <source>
        <dbReference type="Proteomes" id="UP000094569"/>
    </source>
</evidence>
<dbReference type="PANTHER" id="PTHR24322">
    <property type="entry name" value="PKSB"/>
    <property type="match status" value="1"/>
</dbReference>
<dbReference type="EMBL" id="JXNT01000003">
    <property type="protein sequence ID" value="ODM20544.1"/>
    <property type="molecule type" value="Genomic_DNA"/>
</dbReference>
<dbReference type="PANTHER" id="PTHR24322:SF736">
    <property type="entry name" value="RETINOL DEHYDROGENASE 10"/>
    <property type="match status" value="1"/>
</dbReference>
<gene>
    <name evidence="3" type="ORF">SI65_03597</name>
</gene>
<comment type="caution">
    <text evidence="3">The sequence shown here is derived from an EMBL/GenBank/DDBJ whole genome shotgun (WGS) entry which is preliminary data.</text>
</comment>
<protein>
    <recommendedName>
        <fullName evidence="5">Ketoreductase (KR) domain-containing protein</fullName>
    </recommendedName>
</protein>
<evidence type="ECO:0000313" key="3">
    <source>
        <dbReference type="EMBL" id="ODM20544.1"/>
    </source>
</evidence>
<evidence type="ECO:0008006" key="5">
    <source>
        <dbReference type="Google" id="ProtNLM"/>
    </source>
</evidence>
<sequence>MVDYSASKAAAVAFHEGLAAELITRYHAPRVRTVLVAQGFTRTGLIRNLTPEDPWFNPLLEPETVAEAVVDAVIKGRSGRIAAALDAALDEESAGKTNESLLIIAITLAVIYKCGVNARAEPSCSTE</sequence>
<dbReference type="AlphaFoldDB" id="A0A1E3BHX0"/>
<dbReference type="Proteomes" id="UP000094569">
    <property type="component" value="Unassembled WGS sequence"/>
</dbReference>
<comment type="similarity">
    <text evidence="1">Belongs to the short-chain dehydrogenases/reductases (SDR) family.</text>
</comment>
<accession>A0A1E3BHX0</accession>
<proteinExistence type="inferred from homology"/>
<dbReference type="GO" id="GO:0016616">
    <property type="term" value="F:oxidoreductase activity, acting on the CH-OH group of donors, NAD or NADP as acceptor"/>
    <property type="evidence" value="ECO:0007669"/>
    <property type="project" value="TreeGrafter"/>
</dbReference>
<dbReference type="InterPro" id="IPR036291">
    <property type="entry name" value="NAD(P)-bd_dom_sf"/>
</dbReference>
<keyword evidence="4" id="KW-1185">Reference proteome</keyword>
<evidence type="ECO:0000256" key="1">
    <source>
        <dbReference type="ARBA" id="ARBA00006484"/>
    </source>
</evidence>
<name>A0A1E3BHX0_ASPCR</name>
<reference evidence="3 4" key="1">
    <citation type="journal article" date="2016" name="BMC Genomics">
        <title>Comparative genomic and transcriptomic analyses of the Fuzhuan brick tea-fermentation fungus Aspergillus cristatus.</title>
        <authorList>
            <person name="Ge Y."/>
            <person name="Wang Y."/>
            <person name="Liu Y."/>
            <person name="Tan Y."/>
            <person name="Ren X."/>
            <person name="Zhang X."/>
            <person name="Hyde K.D."/>
            <person name="Liu Y."/>
            <person name="Liu Z."/>
        </authorList>
    </citation>
    <scope>NUCLEOTIDE SEQUENCE [LARGE SCALE GENOMIC DNA]</scope>
    <source>
        <strain evidence="3 4">GZAAS20.1005</strain>
    </source>
</reference>
<keyword evidence="2" id="KW-0560">Oxidoreductase</keyword>